<protein>
    <submittedName>
        <fullName evidence="1">Uncharacterized protein</fullName>
    </submittedName>
</protein>
<accession>A0A0H5Q7G4</accession>
<dbReference type="EMBL" id="LN854028">
    <property type="protein sequence ID" value="CRY97329.1"/>
    <property type="molecule type" value="Genomic_DNA"/>
</dbReference>
<reference evidence="1" key="1">
    <citation type="submission" date="2015-06" db="EMBL/GenBank/DDBJ databases">
        <authorList>
            <person name="Joergensen T."/>
        </authorList>
    </citation>
    <scope>NUCLEOTIDE SEQUENCE</scope>
    <source>
        <strain evidence="1">RGFK1491</strain>
    </source>
</reference>
<evidence type="ECO:0000313" key="1">
    <source>
        <dbReference type="EMBL" id="CRY97329.1"/>
    </source>
</evidence>
<reference evidence="1" key="2">
    <citation type="submission" date="2015-07" db="EMBL/GenBank/DDBJ databases">
        <title>Plasmids, circular viruses and viroids from rat gut.</title>
        <authorList>
            <person name="Jorgensen T.J."/>
            <person name="Hansen M.A."/>
            <person name="Xu Z."/>
            <person name="Tabak M.A."/>
            <person name="Sorensen S.J."/>
            <person name="Hansen L.H."/>
        </authorList>
    </citation>
    <scope>NUCLEOTIDE SEQUENCE</scope>
    <source>
        <strain evidence="1">RGFK1491</strain>
    </source>
</reference>
<sequence>MKNRFQGVGVRKNSLGECSAHEDHIVVYLTTQDLSAARFDEVVICPRDFAHAEIMNVLHDSVSEKLRSAWSNLPPDPLF</sequence>
<organism evidence="1">
    <name type="scientific">uncultured prokaryote</name>
    <dbReference type="NCBI Taxonomy" id="198431"/>
    <lineage>
        <taxon>unclassified sequences</taxon>
        <taxon>environmental samples</taxon>
    </lineage>
</organism>
<name>A0A0H5Q7G4_9ZZZZ</name>
<dbReference type="AlphaFoldDB" id="A0A0H5Q7G4"/>
<proteinExistence type="predicted"/>